<reference evidence="7 8" key="1">
    <citation type="submission" date="2017-09" db="EMBL/GenBank/DDBJ databases">
        <title>Depth-based differentiation of microbial function through sediment-hosted aquifers and enrichment of novel symbionts in the deep terrestrial subsurface.</title>
        <authorList>
            <person name="Probst A.J."/>
            <person name="Ladd B."/>
            <person name="Jarett J.K."/>
            <person name="Geller-Mcgrath D.E."/>
            <person name="Sieber C.M."/>
            <person name="Emerson J.B."/>
            <person name="Anantharaman K."/>
            <person name="Thomas B.C."/>
            <person name="Malmstrom R."/>
            <person name="Stieglmeier M."/>
            <person name="Klingl A."/>
            <person name="Woyke T."/>
            <person name="Ryan C.M."/>
            <person name="Banfield J.F."/>
        </authorList>
    </citation>
    <scope>NUCLEOTIDE SEQUENCE [LARGE SCALE GENOMIC DNA]</scope>
    <source>
        <strain evidence="7">CG23_combo_of_CG06-09_8_20_14_all_40_23</strain>
    </source>
</reference>
<protein>
    <recommendedName>
        <fullName evidence="9">Galactosyldiacylglycerol synthase</fullName>
    </recommendedName>
</protein>
<gene>
    <name evidence="7" type="ORF">COX18_02070</name>
</gene>
<keyword evidence="3" id="KW-0328">Glycosyltransferase</keyword>
<evidence type="ECO:0000256" key="1">
    <source>
        <dbReference type="ARBA" id="ARBA00004370"/>
    </source>
</evidence>
<feature type="domain" description="Diacylglycerol glucosyltransferase N-terminal" evidence="6">
    <location>
        <begin position="34"/>
        <end position="198"/>
    </location>
</feature>
<dbReference type="PANTHER" id="PTHR43025">
    <property type="entry name" value="MONOGALACTOSYLDIACYLGLYCEROL SYNTHASE"/>
    <property type="match status" value="1"/>
</dbReference>
<sequence>MEGGHSCLPINAEGNRGFKLKRILVLTVLAGMGHIRAAEAICEGIRSVSQESVVWLKDPLEEEPKKQRFINDFYVFMARHMPHLWGYFYNSRLLSGAYSPMRWYITRRYASLIAKNIKEWNPDIIVSTHPFLAAAVGVLKKRKGLNIPLISVATDFHVHLFGINKQVDTFIVPCEEVAEYLNRQGVNSEKIVSCGIPISLKFSVPLRIEEAKEKLGFDRDKPLVLLLSGGFGIGPVLDLLKAFRGIEGKFQLAIIIGRDEKLRKRAKEIAQTLNCPIKVFSFVDNMEEFVSAADMVITKPGGMSVSETLAKRVPLCLMQAIKGQEEWNVRILVKAGAAVYSKDVRDIPSVVIGLLNDEAKCSCMRESAGRLGKPNCSENIARLVINIGVTDNVSGIHKS</sequence>
<feature type="domain" description="Glycosyl transferase family 28 C-terminal" evidence="5">
    <location>
        <begin position="247"/>
        <end position="342"/>
    </location>
</feature>
<dbReference type="SUPFAM" id="SSF53756">
    <property type="entry name" value="UDP-Glycosyltransferase/glycogen phosphorylase"/>
    <property type="match status" value="1"/>
</dbReference>
<dbReference type="GO" id="GO:0016020">
    <property type="term" value="C:membrane"/>
    <property type="evidence" value="ECO:0007669"/>
    <property type="project" value="UniProtKB-SubCell"/>
</dbReference>
<evidence type="ECO:0000259" key="5">
    <source>
        <dbReference type="Pfam" id="PF04101"/>
    </source>
</evidence>
<comment type="similarity">
    <text evidence="2">Belongs to the glycosyltransferase 28 family.</text>
</comment>
<proteinExistence type="inferred from homology"/>
<comment type="subcellular location">
    <subcellularLocation>
        <location evidence="1">Membrane</location>
    </subcellularLocation>
</comment>
<keyword evidence="4" id="KW-0808">Transferase</keyword>
<dbReference type="GO" id="GO:0016758">
    <property type="term" value="F:hexosyltransferase activity"/>
    <property type="evidence" value="ECO:0007669"/>
    <property type="project" value="InterPro"/>
</dbReference>
<evidence type="ECO:0000259" key="6">
    <source>
        <dbReference type="Pfam" id="PF06925"/>
    </source>
</evidence>
<evidence type="ECO:0000256" key="2">
    <source>
        <dbReference type="ARBA" id="ARBA00006962"/>
    </source>
</evidence>
<dbReference type="Proteomes" id="UP000231067">
    <property type="component" value="Unassembled WGS sequence"/>
</dbReference>
<dbReference type="InterPro" id="IPR050519">
    <property type="entry name" value="Glycosyltransf_28_UgtP"/>
</dbReference>
<dbReference type="PANTHER" id="PTHR43025:SF3">
    <property type="entry name" value="MONOGALACTOSYLDIACYLGLYCEROL SYNTHASE 1, CHLOROPLASTIC"/>
    <property type="match status" value="1"/>
</dbReference>
<comment type="caution">
    <text evidence="7">The sequence shown here is derived from an EMBL/GenBank/DDBJ whole genome shotgun (WGS) entry which is preliminary data.</text>
</comment>
<dbReference type="AlphaFoldDB" id="A0A2H0A921"/>
<dbReference type="Gene3D" id="3.40.50.2000">
    <property type="entry name" value="Glycogen Phosphorylase B"/>
    <property type="match status" value="2"/>
</dbReference>
<name>A0A2H0A921_9BACT</name>
<dbReference type="Pfam" id="PF06925">
    <property type="entry name" value="MGDG_synth"/>
    <property type="match status" value="1"/>
</dbReference>
<evidence type="ECO:0000313" key="8">
    <source>
        <dbReference type="Proteomes" id="UP000231067"/>
    </source>
</evidence>
<dbReference type="EMBL" id="PCSH01000032">
    <property type="protein sequence ID" value="PIP41916.1"/>
    <property type="molecule type" value="Genomic_DNA"/>
</dbReference>
<evidence type="ECO:0000256" key="4">
    <source>
        <dbReference type="ARBA" id="ARBA00022679"/>
    </source>
</evidence>
<dbReference type="GO" id="GO:0009247">
    <property type="term" value="P:glycolipid biosynthetic process"/>
    <property type="evidence" value="ECO:0007669"/>
    <property type="project" value="InterPro"/>
</dbReference>
<evidence type="ECO:0008006" key="9">
    <source>
        <dbReference type="Google" id="ProtNLM"/>
    </source>
</evidence>
<accession>A0A2H0A921</accession>
<evidence type="ECO:0000313" key="7">
    <source>
        <dbReference type="EMBL" id="PIP41916.1"/>
    </source>
</evidence>
<dbReference type="InterPro" id="IPR009695">
    <property type="entry name" value="Diacylglyc_glucosyltr_N"/>
</dbReference>
<dbReference type="InterPro" id="IPR007235">
    <property type="entry name" value="Glyco_trans_28_C"/>
</dbReference>
<evidence type="ECO:0000256" key="3">
    <source>
        <dbReference type="ARBA" id="ARBA00022676"/>
    </source>
</evidence>
<organism evidence="7 8">
    <name type="scientific">Candidatus Desantisbacteria bacterium CG23_combo_of_CG06-09_8_20_14_all_40_23</name>
    <dbReference type="NCBI Taxonomy" id="1974550"/>
    <lineage>
        <taxon>Bacteria</taxon>
        <taxon>Candidatus Desantisiibacteriota</taxon>
    </lineage>
</organism>
<dbReference type="Pfam" id="PF04101">
    <property type="entry name" value="Glyco_tran_28_C"/>
    <property type="match status" value="1"/>
</dbReference>